<organism evidence="1 2">
    <name type="scientific">Pseudoneurospora amorphoporcata</name>
    <dbReference type="NCBI Taxonomy" id="241081"/>
    <lineage>
        <taxon>Eukaryota</taxon>
        <taxon>Fungi</taxon>
        <taxon>Dikarya</taxon>
        <taxon>Ascomycota</taxon>
        <taxon>Pezizomycotina</taxon>
        <taxon>Sordariomycetes</taxon>
        <taxon>Sordariomycetidae</taxon>
        <taxon>Sordariales</taxon>
        <taxon>Sordariaceae</taxon>
        <taxon>Pseudoneurospora</taxon>
    </lineage>
</organism>
<gene>
    <name evidence="1" type="ORF">QBC32DRAFT_332281</name>
</gene>
<evidence type="ECO:0000313" key="2">
    <source>
        <dbReference type="Proteomes" id="UP001303222"/>
    </source>
</evidence>
<comment type="caution">
    <text evidence="1">The sequence shown here is derived from an EMBL/GenBank/DDBJ whole genome shotgun (WGS) entry which is preliminary data.</text>
</comment>
<dbReference type="Proteomes" id="UP001303222">
    <property type="component" value="Unassembled WGS sequence"/>
</dbReference>
<protein>
    <submittedName>
        <fullName evidence="1">Uncharacterized protein</fullName>
    </submittedName>
</protein>
<reference evidence="1" key="1">
    <citation type="journal article" date="2023" name="Mol. Phylogenet. Evol.">
        <title>Genome-scale phylogeny and comparative genomics of the fungal order Sordariales.</title>
        <authorList>
            <person name="Hensen N."/>
            <person name="Bonometti L."/>
            <person name="Westerberg I."/>
            <person name="Brannstrom I.O."/>
            <person name="Guillou S."/>
            <person name="Cros-Aarteil S."/>
            <person name="Calhoun S."/>
            <person name="Haridas S."/>
            <person name="Kuo A."/>
            <person name="Mondo S."/>
            <person name="Pangilinan J."/>
            <person name="Riley R."/>
            <person name="LaButti K."/>
            <person name="Andreopoulos B."/>
            <person name="Lipzen A."/>
            <person name="Chen C."/>
            <person name="Yan M."/>
            <person name="Daum C."/>
            <person name="Ng V."/>
            <person name="Clum A."/>
            <person name="Steindorff A."/>
            <person name="Ohm R.A."/>
            <person name="Martin F."/>
            <person name="Silar P."/>
            <person name="Natvig D.O."/>
            <person name="Lalanne C."/>
            <person name="Gautier V."/>
            <person name="Ament-Velasquez S.L."/>
            <person name="Kruys A."/>
            <person name="Hutchinson M.I."/>
            <person name="Powell A.J."/>
            <person name="Barry K."/>
            <person name="Miller A.N."/>
            <person name="Grigoriev I.V."/>
            <person name="Debuchy R."/>
            <person name="Gladieux P."/>
            <person name="Hiltunen Thoren M."/>
            <person name="Johannesson H."/>
        </authorList>
    </citation>
    <scope>NUCLEOTIDE SEQUENCE</scope>
    <source>
        <strain evidence="1">CBS 626.80</strain>
    </source>
</reference>
<evidence type="ECO:0000313" key="1">
    <source>
        <dbReference type="EMBL" id="KAK3956027.1"/>
    </source>
</evidence>
<sequence>MSLAKLPRLKELDVTVGAEFASVGLLKFIMRMETDSSGQRGGFSLSIAKQGVELNEAHEVHSRDEIKRAFNGTFHIEYIDSDREPYWNSCSM</sequence>
<accession>A0AAN6SIX4</accession>
<proteinExistence type="predicted"/>
<name>A0AAN6SIX4_9PEZI</name>
<reference evidence="1" key="2">
    <citation type="submission" date="2023-06" db="EMBL/GenBank/DDBJ databases">
        <authorList>
            <consortium name="Lawrence Berkeley National Laboratory"/>
            <person name="Mondo S.J."/>
            <person name="Hensen N."/>
            <person name="Bonometti L."/>
            <person name="Westerberg I."/>
            <person name="Brannstrom I.O."/>
            <person name="Guillou S."/>
            <person name="Cros-Aarteil S."/>
            <person name="Calhoun S."/>
            <person name="Haridas S."/>
            <person name="Kuo A."/>
            <person name="Pangilinan J."/>
            <person name="Riley R."/>
            <person name="Labutti K."/>
            <person name="Andreopoulos B."/>
            <person name="Lipzen A."/>
            <person name="Chen C."/>
            <person name="Yanf M."/>
            <person name="Daum C."/>
            <person name="Ng V."/>
            <person name="Clum A."/>
            <person name="Steindorff A."/>
            <person name="Ohm R."/>
            <person name="Martin F."/>
            <person name="Silar P."/>
            <person name="Natvig D."/>
            <person name="Lalanne C."/>
            <person name="Gautier V."/>
            <person name="Ament-Velasquez S.L."/>
            <person name="Kruys A."/>
            <person name="Hutchinson M.I."/>
            <person name="Powell A.J."/>
            <person name="Barry K."/>
            <person name="Miller A.N."/>
            <person name="Grigoriev I.V."/>
            <person name="Debuchy R."/>
            <person name="Gladieux P."/>
            <person name="Thoren M.H."/>
            <person name="Johannesson H."/>
        </authorList>
    </citation>
    <scope>NUCLEOTIDE SEQUENCE</scope>
    <source>
        <strain evidence="1">CBS 626.80</strain>
    </source>
</reference>
<dbReference type="EMBL" id="MU859070">
    <property type="protein sequence ID" value="KAK3956027.1"/>
    <property type="molecule type" value="Genomic_DNA"/>
</dbReference>
<dbReference type="AlphaFoldDB" id="A0AAN6SIX4"/>
<keyword evidence="2" id="KW-1185">Reference proteome</keyword>